<dbReference type="AlphaFoldDB" id="A0A9P3FMX5"/>
<dbReference type="Proteomes" id="UP000825890">
    <property type="component" value="Unassembled WGS sequence"/>
</dbReference>
<dbReference type="GeneID" id="68298505"/>
<name>A0A9P3FMX5_9PEZI</name>
<dbReference type="EMBL" id="BOLY01000009">
    <property type="protein sequence ID" value="GIZ49913.1"/>
    <property type="molecule type" value="Genomic_DNA"/>
</dbReference>
<keyword evidence="3" id="KW-1185">Reference proteome</keyword>
<organism evidence="2 3">
    <name type="scientific">Cercospora kikuchii</name>
    <dbReference type="NCBI Taxonomy" id="84275"/>
    <lineage>
        <taxon>Eukaryota</taxon>
        <taxon>Fungi</taxon>
        <taxon>Dikarya</taxon>
        <taxon>Ascomycota</taxon>
        <taxon>Pezizomycotina</taxon>
        <taxon>Dothideomycetes</taxon>
        <taxon>Dothideomycetidae</taxon>
        <taxon>Mycosphaerellales</taxon>
        <taxon>Mycosphaerellaceae</taxon>
        <taxon>Cercospora</taxon>
    </lineage>
</organism>
<proteinExistence type="predicted"/>
<gene>
    <name evidence="2" type="ORF">CKM354_001293000</name>
</gene>
<comment type="caution">
    <text evidence="2">The sequence shown here is derived from an EMBL/GenBank/DDBJ whole genome shotgun (WGS) entry which is preliminary data.</text>
</comment>
<evidence type="ECO:0000313" key="3">
    <source>
        <dbReference type="Proteomes" id="UP000825890"/>
    </source>
</evidence>
<accession>A0A9P3FMX5</accession>
<sequence>MKLIKLCALMLATLTLSSALKVKVWSSDTHTANATGLMQCVADMEETLKEQPNARRYYGYACGDAWIQWGDGLSFVPEKTNLWVFNKCKDEIYDAALHSKDWFKCMVKGGYGRRIVAYSPYGYRACYKKNRSDHSPCKMRWIDDGDNL</sequence>
<feature type="chain" id="PRO_5040172279" evidence="1">
    <location>
        <begin position="20"/>
        <end position="148"/>
    </location>
</feature>
<reference evidence="2 3" key="1">
    <citation type="submission" date="2021-01" db="EMBL/GenBank/DDBJ databases">
        <title>Cercospora kikuchii MAFF 305040 whole genome shotgun sequence.</title>
        <authorList>
            <person name="Kashiwa T."/>
            <person name="Suzuki T."/>
        </authorList>
    </citation>
    <scope>NUCLEOTIDE SEQUENCE [LARGE SCALE GENOMIC DNA]</scope>
    <source>
        <strain evidence="2 3">MAFF 305040</strain>
    </source>
</reference>
<feature type="signal peptide" evidence="1">
    <location>
        <begin position="1"/>
        <end position="19"/>
    </location>
</feature>
<protein>
    <submittedName>
        <fullName evidence="2">Uncharacterized protein</fullName>
    </submittedName>
</protein>
<keyword evidence="1" id="KW-0732">Signal</keyword>
<evidence type="ECO:0000313" key="2">
    <source>
        <dbReference type="EMBL" id="GIZ49913.1"/>
    </source>
</evidence>
<dbReference type="RefSeq" id="XP_044664400.1">
    <property type="nucleotide sequence ID" value="XM_044808465.1"/>
</dbReference>
<dbReference type="OrthoDB" id="10491213at2759"/>
<evidence type="ECO:0000256" key="1">
    <source>
        <dbReference type="SAM" id="SignalP"/>
    </source>
</evidence>